<reference evidence="2 3" key="1">
    <citation type="submission" date="2019-05" db="EMBL/GenBank/DDBJ databases">
        <title>Nakamurella sp. N5BH11, whole genome shotgun sequence.</title>
        <authorList>
            <person name="Tuo L."/>
        </authorList>
    </citation>
    <scope>NUCLEOTIDE SEQUENCE [LARGE SCALE GENOMIC DNA]</scope>
    <source>
        <strain evidence="2 3">N5BH11</strain>
    </source>
</reference>
<evidence type="ECO:0000313" key="3">
    <source>
        <dbReference type="Proteomes" id="UP000306985"/>
    </source>
</evidence>
<dbReference type="OrthoDB" id="9787292at2"/>
<evidence type="ECO:0000259" key="1">
    <source>
        <dbReference type="Pfam" id="PF01370"/>
    </source>
</evidence>
<keyword evidence="3" id="KW-1185">Reference proteome</keyword>
<dbReference type="Gene3D" id="3.40.50.720">
    <property type="entry name" value="NAD(P)-binding Rossmann-like Domain"/>
    <property type="match status" value="1"/>
</dbReference>
<dbReference type="GO" id="GO:0005737">
    <property type="term" value="C:cytoplasm"/>
    <property type="evidence" value="ECO:0007669"/>
    <property type="project" value="TreeGrafter"/>
</dbReference>
<protein>
    <submittedName>
        <fullName evidence="2">SDR family oxidoreductase</fullName>
    </submittedName>
</protein>
<dbReference type="InterPro" id="IPR036291">
    <property type="entry name" value="NAD(P)-bd_dom_sf"/>
</dbReference>
<accession>A0A4U6Q8Z9</accession>
<comment type="caution">
    <text evidence="2">The sequence shown here is derived from an EMBL/GenBank/DDBJ whole genome shotgun (WGS) entry which is preliminary data.</text>
</comment>
<dbReference type="SUPFAM" id="SSF51735">
    <property type="entry name" value="NAD(P)-binding Rossmann-fold domains"/>
    <property type="match status" value="1"/>
</dbReference>
<name>A0A4U6Q8Z9_9ACTN</name>
<dbReference type="Proteomes" id="UP000306985">
    <property type="component" value="Unassembled WGS sequence"/>
</dbReference>
<dbReference type="GO" id="GO:0004029">
    <property type="term" value="F:aldehyde dehydrogenase (NAD+) activity"/>
    <property type="evidence" value="ECO:0007669"/>
    <property type="project" value="TreeGrafter"/>
</dbReference>
<proteinExistence type="predicted"/>
<dbReference type="CDD" id="cd05262">
    <property type="entry name" value="SDR_a7"/>
    <property type="match status" value="1"/>
</dbReference>
<gene>
    <name evidence="2" type="ORF">FDO65_20545</name>
</gene>
<dbReference type="AlphaFoldDB" id="A0A4U6Q8Z9"/>
<sequence length="299" mass="30924">MHYFVTGASGWIGSAVTRELLAAGHQVTGLARSDQSAATVRALGAGVVRGGLTDLAVLQAAAGDADGVIHLGFIHDFADFATSIAVDRSAIETFGATLQGTGKVLAIASGIAGLADGRPATEDDTDEGRHPRLANAEYLLSLEDHGIAPVVLRFAPSVHSTAGDHGFIRTIAQIARDRGVSGYIGDGTSQWAAVHREDAARLVRMAVEEPGPASVAHAVAEEGISARSIAEALAVRLHLPTASIDPADAAAHFGWMGMFFGQDFRATSTLTRQRYGWVPTGPTLLVDIAAGGYDVPVAA</sequence>
<evidence type="ECO:0000313" key="2">
    <source>
        <dbReference type="EMBL" id="TKV56352.1"/>
    </source>
</evidence>
<dbReference type="PANTHER" id="PTHR48079:SF9">
    <property type="entry name" value="PUTATIVE-RELATED"/>
    <property type="match status" value="1"/>
</dbReference>
<feature type="domain" description="NAD-dependent epimerase/dehydratase" evidence="1">
    <location>
        <begin position="4"/>
        <end position="210"/>
    </location>
</feature>
<dbReference type="InterPro" id="IPR001509">
    <property type="entry name" value="Epimerase_deHydtase"/>
</dbReference>
<dbReference type="EMBL" id="SZZH01000007">
    <property type="protein sequence ID" value="TKV56352.1"/>
    <property type="molecule type" value="Genomic_DNA"/>
</dbReference>
<dbReference type="PANTHER" id="PTHR48079">
    <property type="entry name" value="PROTEIN YEEZ"/>
    <property type="match status" value="1"/>
</dbReference>
<dbReference type="Pfam" id="PF01370">
    <property type="entry name" value="Epimerase"/>
    <property type="match status" value="1"/>
</dbReference>
<organism evidence="2 3">
    <name type="scientific">Nakamurella flava</name>
    <dbReference type="NCBI Taxonomy" id="2576308"/>
    <lineage>
        <taxon>Bacteria</taxon>
        <taxon>Bacillati</taxon>
        <taxon>Actinomycetota</taxon>
        <taxon>Actinomycetes</taxon>
        <taxon>Nakamurellales</taxon>
        <taxon>Nakamurellaceae</taxon>
        <taxon>Nakamurella</taxon>
    </lineage>
</organism>
<dbReference type="RefSeq" id="WP_137451621.1">
    <property type="nucleotide sequence ID" value="NZ_SZZH01000007.1"/>
</dbReference>
<dbReference type="InterPro" id="IPR051783">
    <property type="entry name" value="NAD(P)-dependent_oxidoreduct"/>
</dbReference>